<sequence length="43" mass="4857">KSFVEAYPDAFLREIAAHFDCAVPSVWAALKQMKVTSKKDDEL</sequence>
<organism evidence="2 3">
    <name type="scientific">Streptococcus pseudopneumoniae</name>
    <dbReference type="NCBI Taxonomy" id="257758"/>
    <lineage>
        <taxon>Bacteria</taxon>
        <taxon>Bacillati</taxon>
        <taxon>Bacillota</taxon>
        <taxon>Bacilli</taxon>
        <taxon>Lactobacillales</taxon>
        <taxon>Streptococcaceae</taxon>
        <taxon>Streptococcus</taxon>
    </lineage>
</organism>
<feature type="non-terminal residue" evidence="2">
    <location>
        <position position="1"/>
    </location>
</feature>
<name>A0ABX9P9W8_9STRE</name>
<dbReference type="Proteomes" id="UP000285038">
    <property type="component" value="Unassembled WGS sequence"/>
</dbReference>
<accession>A0ABX9P9W8</accession>
<comment type="caution">
    <text evidence="2">The sequence shown here is derived from an EMBL/GenBank/DDBJ whole genome shotgun (WGS) entry which is preliminary data.</text>
</comment>
<proteinExistence type="predicted"/>
<dbReference type="Pfam" id="PF01710">
    <property type="entry name" value="HTH_Tnp_IS630"/>
    <property type="match status" value="1"/>
</dbReference>
<feature type="domain" description="Transposase Synechocystis PCC 6803" evidence="1">
    <location>
        <begin position="2"/>
        <end position="40"/>
    </location>
</feature>
<evidence type="ECO:0000313" key="2">
    <source>
        <dbReference type="EMBL" id="RJY07532.1"/>
    </source>
</evidence>
<reference evidence="2 3" key="1">
    <citation type="submission" date="2018-09" db="EMBL/GenBank/DDBJ databases">
        <authorList>
            <person name="Handem S."/>
        </authorList>
    </citation>
    <scope>NUCLEOTIDE SEQUENCE [LARGE SCALE GENOMIC DNA]</scope>
    <source>
        <strain evidence="2 3">Spain2270</strain>
    </source>
</reference>
<evidence type="ECO:0000313" key="3">
    <source>
        <dbReference type="Proteomes" id="UP000285038"/>
    </source>
</evidence>
<dbReference type="EMBL" id="RAHZ01000061">
    <property type="protein sequence ID" value="RJY07532.1"/>
    <property type="molecule type" value="Genomic_DNA"/>
</dbReference>
<evidence type="ECO:0000259" key="1">
    <source>
        <dbReference type="Pfam" id="PF01710"/>
    </source>
</evidence>
<keyword evidence="3" id="KW-1185">Reference proteome</keyword>
<gene>
    <name evidence="2" type="ORF">D6867_09780</name>
</gene>
<dbReference type="InterPro" id="IPR002622">
    <property type="entry name" value="Transposase_14"/>
</dbReference>
<protein>
    <submittedName>
        <fullName evidence="2">Transposase</fullName>
    </submittedName>
</protein>